<feature type="transmembrane region" description="Helical" evidence="1">
    <location>
        <begin position="35"/>
        <end position="53"/>
    </location>
</feature>
<protein>
    <submittedName>
        <fullName evidence="2">Uncharacterized protein</fullName>
    </submittedName>
</protein>
<evidence type="ECO:0000256" key="1">
    <source>
        <dbReference type="SAM" id="Phobius"/>
    </source>
</evidence>
<accession>A0A501WXU8</accession>
<keyword evidence="1" id="KW-0812">Transmembrane</keyword>
<dbReference type="RefSeq" id="WP_140587687.1">
    <property type="nucleotide sequence ID" value="NZ_VFRR01000007.1"/>
</dbReference>
<evidence type="ECO:0000313" key="2">
    <source>
        <dbReference type="EMBL" id="TPE54079.1"/>
    </source>
</evidence>
<organism evidence="2 3">
    <name type="scientific">Maribrevibacterium harenarium</name>
    <dbReference type="NCBI Taxonomy" id="2589817"/>
    <lineage>
        <taxon>Bacteria</taxon>
        <taxon>Pseudomonadati</taxon>
        <taxon>Pseudomonadota</taxon>
        <taxon>Gammaproteobacteria</taxon>
        <taxon>Oceanospirillales</taxon>
        <taxon>Oceanospirillaceae</taxon>
        <taxon>Maribrevibacterium</taxon>
    </lineage>
</organism>
<dbReference type="EMBL" id="VFRR01000007">
    <property type="protein sequence ID" value="TPE54079.1"/>
    <property type="molecule type" value="Genomic_DNA"/>
</dbReference>
<comment type="caution">
    <text evidence="2">The sequence shown here is derived from an EMBL/GenBank/DDBJ whole genome shotgun (WGS) entry which is preliminary data.</text>
</comment>
<proteinExistence type="predicted"/>
<keyword evidence="1" id="KW-1133">Transmembrane helix</keyword>
<keyword evidence="1" id="KW-0472">Membrane</keyword>
<name>A0A501WXU8_9GAMM</name>
<evidence type="ECO:0000313" key="3">
    <source>
        <dbReference type="Proteomes" id="UP000315901"/>
    </source>
</evidence>
<dbReference type="OrthoDB" id="6107238at2"/>
<dbReference type="Proteomes" id="UP000315901">
    <property type="component" value="Unassembled WGS sequence"/>
</dbReference>
<dbReference type="AlphaFoldDB" id="A0A501WXU8"/>
<reference evidence="2 3" key="1">
    <citation type="submission" date="2019-06" db="EMBL/GenBank/DDBJ databases">
        <title>A novel bacterium of genus Marinomonas, isolated from coastal sand.</title>
        <authorList>
            <person name="Huang H."/>
            <person name="Mo K."/>
            <person name="Hu Y."/>
        </authorList>
    </citation>
    <scope>NUCLEOTIDE SEQUENCE [LARGE SCALE GENOMIC DNA]</scope>
    <source>
        <strain evidence="2 3">HB171799</strain>
    </source>
</reference>
<keyword evidence="3" id="KW-1185">Reference proteome</keyword>
<sequence>MSFSTQVMNPQPSLTMPSSNIEVVIPDDGRQETRYFAFISIAVVVVAGMLLWLNHSGAQTKLSELPNQLSNSATQISNAIAELNMLDEAGLLTYPLSAELLPLPVIPGASLHEFSQTCYVIEQAGYLFAIEKETAWQAHWAKSDLIADCHANLNWHELNH</sequence>
<gene>
    <name evidence="2" type="ORF">FJM67_05550</name>
</gene>